<proteinExistence type="predicted"/>
<sequence length="69" mass="7476">MRTASTFTALLAAARSACAVSDLAYSEPHYPSPWMNPQAIGWEEAYVKARDFVSQLTLAEKVNLTTGIG</sequence>
<protein>
    <submittedName>
        <fullName evidence="1">Uncharacterized protein</fullName>
    </submittedName>
</protein>
<organism evidence="1 2">
    <name type="scientific">Lasiodiplodia mahajangana</name>
    <dbReference type="NCBI Taxonomy" id="1108764"/>
    <lineage>
        <taxon>Eukaryota</taxon>
        <taxon>Fungi</taxon>
        <taxon>Dikarya</taxon>
        <taxon>Ascomycota</taxon>
        <taxon>Pezizomycotina</taxon>
        <taxon>Dothideomycetes</taxon>
        <taxon>Dothideomycetes incertae sedis</taxon>
        <taxon>Botryosphaeriales</taxon>
        <taxon>Botryosphaeriaceae</taxon>
        <taxon>Lasiodiplodia</taxon>
    </lineage>
</organism>
<dbReference type="EMBL" id="JAPUUL010000820">
    <property type="protein sequence ID" value="KAJ8129247.1"/>
    <property type="molecule type" value="Genomic_DNA"/>
</dbReference>
<dbReference type="Proteomes" id="UP001153332">
    <property type="component" value="Unassembled WGS sequence"/>
</dbReference>
<comment type="caution">
    <text evidence="1">The sequence shown here is derived from an EMBL/GenBank/DDBJ whole genome shotgun (WGS) entry which is preliminary data.</text>
</comment>
<keyword evidence="2" id="KW-1185">Reference proteome</keyword>
<name>A0ACC2JP22_9PEZI</name>
<accession>A0ACC2JP22</accession>
<evidence type="ECO:0000313" key="2">
    <source>
        <dbReference type="Proteomes" id="UP001153332"/>
    </source>
</evidence>
<gene>
    <name evidence="1" type="ORF">O1611_g4387</name>
</gene>
<reference evidence="1" key="1">
    <citation type="submission" date="2022-12" db="EMBL/GenBank/DDBJ databases">
        <title>Genome Sequence of Lasiodiplodia mahajangana.</title>
        <authorList>
            <person name="Buettner E."/>
        </authorList>
    </citation>
    <scope>NUCLEOTIDE SEQUENCE</scope>
    <source>
        <strain evidence="1">VT137</strain>
    </source>
</reference>
<evidence type="ECO:0000313" key="1">
    <source>
        <dbReference type="EMBL" id="KAJ8129247.1"/>
    </source>
</evidence>